<dbReference type="InterPro" id="IPR030564">
    <property type="entry name" value="Myotubularin"/>
</dbReference>
<evidence type="ECO:0000256" key="16">
    <source>
        <dbReference type="PROSITE-ProRule" id="PRU00091"/>
    </source>
</evidence>
<dbReference type="InterPro" id="IPR011011">
    <property type="entry name" value="Znf_FYVE_PHD"/>
</dbReference>
<evidence type="ECO:0000256" key="1">
    <source>
        <dbReference type="ARBA" id="ARBA00003580"/>
    </source>
</evidence>
<name>A0A0K2U3Q5_LEPSM</name>
<dbReference type="PROSITE" id="PS00383">
    <property type="entry name" value="TYR_PHOSPHATASE_1"/>
    <property type="match status" value="1"/>
</dbReference>
<dbReference type="PROSITE" id="PS51339">
    <property type="entry name" value="PPASE_MYOTUBULARIN"/>
    <property type="match status" value="1"/>
</dbReference>
<feature type="region of interest" description="Disordered" evidence="17">
    <location>
        <begin position="647"/>
        <end position="673"/>
    </location>
</feature>
<evidence type="ECO:0000256" key="6">
    <source>
        <dbReference type="ARBA" id="ARBA00019870"/>
    </source>
</evidence>
<dbReference type="GO" id="GO:0016020">
    <property type="term" value="C:membrane"/>
    <property type="evidence" value="ECO:0007669"/>
    <property type="project" value="UniProtKB-SubCell"/>
</dbReference>
<feature type="binding site" evidence="15">
    <location>
        <begin position="344"/>
        <end position="345"/>
    </location>
    <ligand>
        <name>substrate</name>
    </ligand>
</feature>
<evidence type="ECO:0000256" key="3">
    <source>
        <dbReference type="ARBA" id="ARBA00007471"/>
    </source>
</evidence>
<evidence type="ECO:0000256" key="9">
    <source>
        <dbReference type="ARBA" id="ARBA00022801"/>
    </source>
</evidence>
<evidence type="ECO:0000256" key="17">
    <source>
        <dbReference type="SAM" id="MobiDB-lite"/>
    </source>
</evidence>
<dbReference type="PANTHER" id="PTHR10807:SF75">
    <property type="entry name" value="PHOSPHATIDYLINOSITOL-3-PHOSPHATE PHOSPHATASE"/>
    <property type="match status" value="1"/>
</dbReference>
<proteinExistence type="inferred from homology"/>
<dbReference type="PANTHER" id="PTHR10807">
    <property type="entry name" value="MYOTUBULARIN-RELATED"/>
    <property type="match status" value="1"/>
</dbReference>
<dbReference type="GO" id="GO:0046856">
    <property type="term" value="P:phosphatidylinositol dephosphorylation"/>
    <property type="evidence" value="ECO:0007669"/>
    <property type="project" value="UniProtKB-ARBA"/>
</dbReference>
<dbReference type="EMBL" id="HACA01014975">
    <property type="protein sequence ID" value="CDW32336.1"/>
    <property type="molecule type" value="Transcribed_RNA"/>
</dbReference>
<dbReference type="SMART" id="SM00404">
    <property type="entry name" value="PTPc_motif"/>
    <property type="match status" value="1"/>
</dbReference>
<dbReference type="GO" id="GO:0008270">
    <property type="term" value="F:zinc ion binding"/>
    <property type="evidence" value="ECO:0007669"/>
    <property type="project" value="UniProtKB-KW"/>
</dbReference>
<evidence type="ECO:0000256" key="2">
    <source>
        <dbReference type="ARBA" id="ARBA00004370"/>
    </source>
</evidence>
<comment type="function">
    <text evidence="1">Negative regulator of epidermal growth factor receptor (EGFR) signaling.</text>
</comment>
<dbReference type="SUPFAM" id="SSF57903">
    <property type="entry name" value="FYVE/PHD zinc finger"/>
    <property type="match status" value="1"/>
</dbReference>
<dbReference type="GO" id="GO:0019903">
    <property type="term" value="F:protein phosphatase binding"/>
    <property type="evidence" value="ECO:0007669"/>
    <property type="project" value="TreeGrafter"/>
</dbReference>
<feature type="domain" description="Myotubularin phosphatase" evidence="19">
    <location>
        <begin position="170"/>
        <end position="568"/>
    </location>
</feature>
<protein>
    <recommendedName>
        <fullName evidence="6">Lateral signaling target protein 2 homolog</fullName>
        <ecNumber evidence="5">3.1.3.95</ecNumber>
    </recommendedName>
    <alternativeName>
        <fullName evidence="13">Phosphatidylinositol-3,5-bisphosphate 3-phosphatase</fullName>
    </alternativeName>
</protein>
<dbReference type="OrthoDB" id="271628at2759"/>
<feature type="region of interest" description="Disordered" evidence="17">
    <location>
        <begin position="720"/>
        <end position="757"/>
    </location>
</feature>
<evidence type="ECO:0000259" key="19">
    <source>
        <dbReference type="PROSITE" id="PS51339"/>
    </source>
</evidence>
<sequence length="885" mass="100014">MSVGLSFTMFHARDFYPRKTMVKDGALNGGKLNVEAPFNSLPGEDILYLGLIHEDVIAGLSNYRLFVDCHPRINLPLGLLDFLEQKDLFWIHIHTKDGRYTRFQCQNSGIAEEWLRRISSLSNPSSLNLEDVFAFAHAAWYVHEQEEQKINGASAGNEDEPYLLSSSSSSLYQDWFHSEIARLRFDIQGAWRISRANKDYQLCSTYPEELLIPFCISDAMLEKIAQFRSARRIPAILWRHRTSGAVLARCSQPEVGWLGWRSTEDEQMVKALADACAYDKGNIHLSSDEDEEPQREIYIEQQKKVLIIDARSFAAAFGNRARGGGVECAEYYPNTEIEFMSLANIHYIRKSFHALRNLVNTPTDPSSWFGALDGTKWLTHMSGLLKSAVRCTTALEIEGRPVIVHCSDGWDRTPQIVSLSQLLLDPYYRTCDGFRVLVEKEWLDFGHKMADRCGLAGCSSDPNERSPIFLQWLDCVHQLLLQFPCTFEFNQSYLVKLAQHTYSSLFGTFLCNNQQERRRNNVSERTRSIWTYLNDNPDQFLNYLYKINEDTLWPKCEVRDLSLWKYFYVCVETRTIFPVESSNPSSGDSSADGSEVDVLSSSESSLVKESSGNCQVTEPGQNGDNGIYDNKKNNSGCPSLSNVIESSTDTLVPEDSSKNSHLSDEGTFPLDADGLVSHKDSVQSRLAEINASHRSQIRALEQQLYEARISLRRLHQKQSLMNDPKNWDQRKSEGEDELEEDEQGTTTQSGSTTSDLSWEAVDEKEITPILWVPDHAGAVCMGCNSKFWFGRRKHHCRSCGLLFCNNCTDQFSPIPTEQLYSPVRVCDDCYATLKSSSSSSLSTLQNGTAALISKSKTDSTQNLSENESKSNSKILSEGVVVEQLC</sequence>
<evidence type="ECO:0000313" key="20">
    <source>
        <dbReference type="EMBL" id="CDW32336.1"/>
    </source>
</evidence>
<evidence type="ECO:0000256" key="4">
    <source>
        <dbReference type="ARBA" id="ARBA00008755"/>
    </source>
</evidence>
<dbReference type="InterPro" id="IPR017455">
    <property type="entry name" value="Znf_FYVE-rel"/>
</dbReference>
<accession>A0A0K2U3Q5</accession>
<dbReference type="GO" id="GO:0052629">
    <property type="term" value="F:phosphatidylinositol-3,5-bisphosphate 3-phosphatase activity"/>
    <property type="evidence" value="ECO:0007669"/>
    <property type="project" value="UniProtKB-EC"/>
</dbReference>
<dbReference type="GO" id="GO:0004438">
    <property type="term" value="F:phosphatidylinositol-3-phosphate phosphatase activity"/>
    <property type="evidence" value="ECO:0007669"/>
    <property type="project" value="TreeGrafter"/>
</dbReference>
<dbReference type="GO" id="GO:0004721">
    <property type="term" value="F:phosphoprotein phosphatase activity"/>
    <property type="evidence" value="ECO:0007669"/>
    <property type="project" value="UniProtKB-ARBA"/>
</dbReference>
<feature type="binding site" evidence="15">
    <location>
        <begin position="406"/>
        <end position="412"/>
    </location>
    <ligand>
        <name>substrate</name>
    </ligand>
</feature>
<feature type="compositionally biased region" description="Low complexity" evidence="17">
    <location>
        <begin position="744"/>
        <end position="754"/>
    </location>
</feature>
<feature type="domain" description="FYVE-type" evidence="18">
    <location>
        <begin position="774"/>
        <end position="834"/>
    </location>
</feature>
<dbReference type="CDD" id="cd15733">
    <property type="entry name" value="FYVE_MTMR4"/>
    <property type="match status" value="1"/>
</dbReference>
<keyword evidence="7" id="KW-0479">Metal-binding</keyword>
<dbReference type="InterPro" id="IPR010569">
    <property type="entry name" value="Myotubularin-like_Pase_dom"/>
</dbReference>
<comment type="similarity">
    <text evidence="3">Belongs to the protein-tyrosine phosphatase family. Non-receptor class myotubularin subfamily.</text>
</comment>
<evidence type="ECO:0000256" key="11">
    <source>
        <dbReference type="ARBA" id="ARBA00023098"/>
    </source>
</evidence>
<comment type="similarity">
    <text evidence="4">Belongs to the lst-2 family.</text>
</comment>
<evidence type="ECO:0000256" key="10">
    <source>
        <dbReference type="ARBA" id="ARBA00022833"/>
    </source>
</evidence>
<dbReference type="GO" id="GO:0046474">
    <property type="term" value="P:glycerophospholipid biosynthetic process"/>
    <property type="evidence" value="ECO:0007669"/>
    <property type="project" value="UniProtKB-ARBA"/>
</dbReference>
<feature type="region of interest" description="Disordered" evidence="17">
    <location>
        <begin position="580"/>
        <end position="632"/>
    </location>
</feature>
<dbReference type="Gene3D" id="3.30.40.10">
    <property type="entry name" value="Zinc/RING finger domain, C3HC4 (zinc finger)"/>
    <property type="match status" value="1"/>
</dbReference>
<reference evidence="20" key="1">
    <citation type="submission" date="2014-05" db="EMBL/GenBank/DDBJ databases">
        <authorList>
            <person name="Chronopoulou M."/>
        </authorList>
    </citation>
    <scope>NUCLEOTIDE SEQUENCE</scope>
    <source>
        <tissue evidence="20">Whole organism</tissue>
    </source>
</reference>
<dbReference type="PROSITE" id="PS50178">
    <property type="entry name" value="ZF_FYVE"/>
    <property type="match status" value="1"/>
</dbReference>
<evidence type="ECO:0000256" key="5">
    <source>
        <dbReference type="ARBA" id="ARBA00012903"/>
    </source>
</evidence>
<evidence type="ECO:0000259" key="18">
    <source>
        <dbReference type="PROSITE" id="PS50178"/>
    </source>
</evidence>
<dbReference type="GO" id="GO:0010506">
    <property type="term" value="P:regulation of autophagy"/>
    <property type="evidence" value="ECO:0007669"/>
    <property type="project" value="TreeGrafter"/>
</dbReference>
<dbReference type="InterPro" id="IPR016130">
    <property type="entry name" value="Tyr_Pase_AS"/>
</dbReference>
<dbReference type="InterPro" id="IPR000306">
    <property type="entry name" value="Znf_FYVE"/>
</dbReference>
<evidence type="ECO:0000256" key="15">
    <source>
        <dbReference type="PIRSR" id="PIRSR630564-2"/>
    </source>
</evidence>
<dbReference type="InterPro" id="IPR003595">
    <property type="entry name" value="Tyr_Pase_cat"/>
</dbReference>
<evidence type="ECO:0000256" key="8">
    <source>
        <dbReference type="ARBA" id="ARBA00022771"/>
    </source>
</evidence>
<keyword evidence="8 16" id="KW-0863">Zinc-finger</keyword>
<keyword evidence="12" id="KW-0472">Membrane</keyword>
<evidence type="ECO:0000256" key="13">
    <source>
        <dbReference type="ARBA" id="ARBA00032571"/>
    </source>
</evidence>
<organism evidence="20">
    <name type="scientific">Lepeophtheirus salmonis</name>
    <name type="common">Salmon louse</name>
    <name type="synonym">Caligus salmonis</name>
    <dbReference type="NCBI Taxonomy" id="72036"/>
    <lineage>
        <taxon>Eukaryota</taxon>
        <taxon>Metazoa</taxon>
        <taxon>Ecdysozoa</taxon>
        <taxon>Arthropoda</taxon>
        <taxon>Crustacea</taxon>
        <taxon>Multicrustacea</taxon>
        <taxon>Hexanauplia</taxon>
        <taxon>Copepoda</taxon>
        <taxon>Siphonostomatoida</taxon>
        <taxon>Caligidae</taxon>
        <taxon>Lepeophtheirus</taxon>
    </lineage>
</organism>
<dbReference type="Pfam" id="PF06602">
    <property type="entry name" value="Myotub-related"/>
    <property type="match status" value="1"/>
</dbReference>
<feature type="active site" description="Phosphocysteine intermediate" evidence="14">
    <location>
        <position position="406"/>
    </location>
</feature>
<dbReference type="SUPFAM" id="SSF50729">
    <property type="entry name" value="PH domain-like"/>
    <property type="match status" value="1"/>
</dbReference>
<dbReference type="GO" id="GO:0060090">
    <property type="term" value="F:molecular adaptor activity"/>
    <property type="evidence" value="ECO:0007669"/>
    <property type="project" value="UniProtKB-ARBA"/>
</dbReference>
<evidence type="ECO:0000256" key="14">
    <source>
        <dbReference type="PIRSR" id="PIRSR630564-1"/>
    </source>
</evidence>
<feature type="compositionally biased region" description="Acidic residues" evidence="17">
    <location>
        <begin position="734"/>
        <end position="743"/>
    </location>
</feature>
<dbReference type="Pfam" id="PF01363">
    <property type="entry name" value="FYVE"/>
    <property type="match status" value="1"/>
</dbReference>
<dbReference type="InterPro" id="IPR013083">
    <property type="entry name" value="Znf_RING/FYVE/PHD"/>
</dbReference>
<feature type="compositionally biased region" description="Low complexity" evidence="17">
    <location>
        <begin position="580"/>
        <end position="611"/>
    </location>
</feature>
<evidence type="ECO:0000256" key="7">
    <source>
        <dbReference type="ARBA" id="ARBA00022723"/>
    </source>
</evidence>
<dbReference type="InterPro" id="IPR029021">
    <property type="entry name" value="Prot-tyrosine_phosphatase-like"/>
</dbReference>
<dbReference type="EC" id="3.1.3.95" evidence="5"/>
<dbReference type="SUPFAM" id="SSF52799">
    <property type="entry name" value="(Phosphotyrosine protein) phosphatases II"/>
    <property type="match status" value="1"/>
</dbReference>
<keyword evidence="10" id="KW-0862">Zinc</keyword>
<comment type="subcellular location">
    <subcellularLocation>
        <location evidence="2">Membrane</location>
    </subcellularLocation>
</comment>
<evidence type="ECO:0000256" key="12">
    <source>
        <dbReference type="ARBA" id="ARBA00023136"/>
    </source>
</evidence>
<dbReference type="GO" id="GO:0061952">
    <property type="term" value="P:midbody abscission"/>
    <property type="evidence" value="ECO:0007669"/>
    <property type="project" value="UniProtKB-ARBA"/>
</dbReference>
<keyword evidence="11" id="KW-0443">Lipid metabolism</keyword>
<keyword evidence="9" id="KW-0378">Hydrolase</keyword>
<dbReference type="SMART" id="SM00064">
    <property type="entry name" value="FYVE"/>
    <property type="match status" value="1"/>
</dbReference>
<feature type="compositionally biased region" description="Basic and acidic residues" evidence="17">
    <location>
        <begin position="655"/>
        <end position="664"/>
    </location>
</feature>
<dbReference type="InterPro" id="IPR046978">
    <property type="entry name" value="MTMR4_FYVE"/>
</dbReference>
<dbReference type="AlphaFoldDB" id="A0A0K2U3Q5"/>
<dbReference type="GO" id="GO:0005829">
    <property type="term" value="C:cytosol"/>
    <property type="evidence" value="ECO:0007669"/>
    <property type="project" value="UniProtKB-ARBA"/>
</dbReference>
<dbReference type="FunFam" id="3.30.40.10:FF:000073">
    <property type="entry name" value="myotubularin-related protein 4 isoform X2"/>
    <property type="match status" value="1"/>
</dbReference>
<feature type="compositionally biased region" description="Polar residues" evidence="17">
    <location>
        <begin position="612"/>
        <end position="624"/>
    </location>
</feature>